<name>A0A0E3P3D1_9EURY</name>
<sequence length="356" mass="41300">MNKVNKGIVVFVIVLVLVLLWLFITGMPVNTNMQVDARTQANTSMKSDMETPVDSKASVQEARVSGLFVEFEEGTTEQEVKTTLENTNLHVNYSVENYNSDFLPSRYYITLDKNKLTDIEDLIDEINLTIPIKKGNNYTLTVTERAIQDKTFPGLLEKNNIQVKKSVYCFMHFKDAYTDWNPEEDIPKIEYKLKMNENILTVDQDNRITDLFVEFEDGTTESEVKAILENYNMTMNYSIDYNVDYFEDKYYISVDEDKIVDIRNELKREIDWTAPIFPDIKKEDHYIITVTEQATQDKNFLAMLEKNGLQVKKSVYCDILLRDEAKNAIWEIDALRIINELERNEKILTVSTGGST</sequence>
<evidence type="ECO:0000313" key="3">
    <source>
        <dbReference type="EMBL" id="AKB27979.1"/>
    </source>
</evidence>
<keyword evidence="2" id="KW-1133">Transmembrane helix</keyword>
<feature type="transmembrane region" description="Helical" evidence="2">
    <location>
        <begin position="7"/>
        <end position="24"/>
    </location>
</feature>
<accession>A0A0E3P3D1</accession>
<organism evidence="3 4">
    <name type="scientific">Methanosarcina siciliae T4/M</name>
    <dbReference type="NCBI Taxonomy" id="1434120"/>
    <lineage>
        <taxon>Archaea</taxon>
        <taxon>Methanobacteriati</taxon>
        <taxon>Methanobacteriota</taxon>
        <taxon>Stenosarchaea group</taxon>
        <taxon>Methanomicrobia</taxon>
        <taxon>Methanosarcinales</taxon>
        <taxon>Methanosarcinaceae</taxon>
        <taxon>Methanosarcina</taxon>
    </lineage>
</organism>
<protein>
    <submittedName>
        <fullName evidence="3">Uncharacterized protein</fullName>
    </submittedName>
</protein>
<dbReference type="GeneID" id="25418429"/>
<gene>
    <name evidence="3" type="ORF">MSSIT_1260</name>
</gene>
<reference evidence="3 4" key="1">
    <citation type="submission" date="2014-07" db="EMBL/GenBank/DDBJ databases">
        <title>Methanogenic archaea and the global carbon cycle.</title>
        <authorList>
            <person name="Henriksen J.R."/>
            <person name="Luke J."/>
            <person name="Reinhart S."/>
            <person name="Benedict M.N."/>
            <person name="Youngblut N.D."/>
            <person name="Metcalf M.E."/>
            <person name="Whitaker R.J."/>
            <person name="Metcalf W.W."/>
        </authorList>
    </citation>
    <scope>NUCLEOTIDE SEQUENCE [LARGE SCALE GENOMIC DNA]</scope>
    <source>
        <strain evidence="3 4">T4/M</strain>
    </source>
</reference>
<dbReference type="OrthoDB" id="139045at2157"/>
<keyword evidence="2" id="KW-0812">Transmembrane</keyword>
<dbReference type="HOGENOM" id="CLU_803175_0_0_2"/>
<dbReference type="InterPro" id="IPR008887">
    <property type="entry name" value="UPF0228"/>
</dbReference>
<keyword evidence="4" id="KW-1185">Reference proteome</keyword>
<dbReference type="RefSeq" id="WP_052721560.1">
    <property type="nucleotide sequence ID" value="NZ_CP009506.1"/>
</dbReference>
<proteinExistence type="inferred from homology"/>
<evidence type="ECO:0000313" key="4">
    <source>
        <dbReference type="Proteomes" id="UP000033111"/>
    </source>
</evidence>
<dbReference type="PATRIC" id="fig|1434120.4.peg.1608"/>
<evidence type="ECO:0000256" key="2">
    <source>
        <dbReference type="SAM" id="Phobius"/>
    </source>
</evidence>
<dbReference type="Pfam" id="PF05727">
    <property type="entry name" value="UPF0228"/>
    <property type="match status" value="2"/>
</dbReference>
<dbReference type="KEGG" id="msw:MSSIT_1260"/>
<dbReference type="Proteomes" id="UP000033111">
    <property type="component" value="Chromosome"/>
</dbReference>
<keyword evidence="2" id="KW-0472">Membrane</keyword>
<dbReference type="AlphaFoldDB" id="A0A0E3P3D1"/>
<evidence type="ECO:0000256" key="1">
    <source>
        <dbReference type="ARBA" id="ARBA00009746"/>
    </source>
</evidence>
<comment type="similarity">
    <text evidence="1">Belongs to the UPF0228 family.</text>
</comment>
<dbReference type="EMBL" id="CP009506">
    <property type="protein sequence ID" value="AKB27979.1"/>
    <property type="molecule type" value="Genomic_DNA"/>
</dbReference>